<dbReference type="Proteomes" id="UP000694549">
    <property type="component" value="Unplaced"/>
</dbReference>
<evidence type="ECO:0000259" key="1">
    <source>
        <dbReference type="Pfam" id="PF23227"/>
    </source>
</evidence>
<proteinExistence type="predicted"/>
<keyword evidence="3" id="KW-1185">Reference proteome</keyword>
<name>A0A8B9UZJ2_9AVES</name>
<dbReference type="InterPro" id="IPR016024">
    <property type="entry name" value="ARM-type_fold"/>
</dbReference>
<dbReference type="Pfam" id="PF23227">
    <property type="entry name" value="HEAT_MROH2B_C"/>
    <property type="match status" value="1"/>
</dbReference>
<dbReference type="SUPFAM" id="SSF48371">
    <property type="entry name" value="ARM repeat"/>
    <property type="match status" value="1"/>
</dbReference>
<reference evidence="2" key="1">
    <citation type="submission" date="2025-08" db="UniProtKB">
        <authorList>
            <consortium name="Ensembl"/>
        </authorList>
    </citation>
    <scope>IDENTIFICATION</scope>
</reference>
<dbReference type="AlphaFoldDB" id="A0A8B9UZJ2"/>
<dbReference type="Gene3D" id="1.25.10.10">
    <property type="entry name" value="Leucine-rich Repeat Variant"/>
    <property type="match status" value="1"/>
</dbReference>
<organism evidence="2 3">
    <name type="scientific">Anas zonorhyncha</name>
    <name type="common">Eastern spot-billed duck</name>
    <dbReference type="NCBI Taxonomy" id="75864"/>
    <lineage>
        <taxon>Eukaryota</taxon>
        <taxon>Metazoa</taxon>
        <taxon>Chordata</taxon>
        <taxon>Craniata</taxon>
        <taxon>Vertebrata</taxon>
        <taxon>Euteleostomi</taxon>
        <taxon>Archelosauria</taxon>
        <taxon>Archosauria</taxon>
        <taxon>Dinosauria</taxon>
        <taxon>Saurischia</taxon>
        <taxon>Theropoda</taxon>
        <taxon>Coelurosauria</taxon>
        <taxon>Aves</taxon>
        <taxon>Neognathae</taxon>
        <taxon>Galloanserae</taxon>
        <taxon>Anseriformes</taxon>
        <taxon>Anatidae</taxon>
        <taxon>Anatinae</taxon>
        <taxon>Anas</taxon>
    </lineage>
</organism>
<dbReference type="Ensembl" id="ENSAZOT00000016154.1">
    <property type="protein sequence ID" value="ENSAZOP00000015031.1"/>
    <property type="gene ID" value="ENSAZOG00000009740.1"/>
</dbReference>
<dbReference type="InterPro" id="IPR011989">
    <property type="entry name" value="ARM-like"/>
</dbReference>
<dbReference type="PANTHER" id="PTHR23120">
    <property type="entry name" value="MAESTRO-RELATED HEAT DOMAIN-CONTAINING"/>
    <property type="match status" value="1"/>
</dbReference>
<dbReference type="PANTHER" id="PTHR23120:SF22">
    <property type="entry name" value="MAESTRO HEAT-LIKE REPEAT-CONTAINING PROTEIN FAMILY MEMBER 2B"/>
    <property type="match status" value="1"/>
</dbReference>
<feature type="domain" description="Maestro/Maestro-like HEAT-repeats" evidence="1">
    <location>
        <begin position="47"/>
        <end position="204"/>
    </location>
</feature>
<protein>
    <recommendedName>
        <fullName evidence="1">Maestro/Maestro-like HEAT-repeats domain-containing protein</fullName>
    </recommendedName>
</protein>
<dbReference type="InterPro" id="IPR055406">
    <property type="entry name" value="HEAT_Maestro"/>
</dbReference>
<evidence type="ECO:0000313" key="3">
    <source>
        <dbReference type="Proteomes" id="UP000694549"/>
    </source>
</evidence>
<evidence type="ECO:0000313" key="2">
    <source>
        <dbReference type="Ensembl" id="ENSAZOP00000015031.1"/>
    </source>
</evidence>
<reference evidence="2" key="2">
    <citation type="submission" date="2025-09" db="UniProtKB">
        <authorList>
            <consortium name="Ensembl"/>
        </authorList>
    </citation>
    <scope>IDENTIFICATION</scope>
</reference>
<sequence length="269" mass="29047">MPAGLPRANWVPNVRGTVLWSRAVSHGKKEQPLEAGRALSLCTSLALQVRKHGRQVVQVLQQSLADTACPEVVAESMLALAELMRVLQAVNLGSAFEDIARATKMFFESEEEYLRYSALRLYSVLASSASSKRSFFAGEVAETWVSLFLHLRDPDFAVASMCKITFSLCAPFMGLRRPQEIISLCERLGAQELQDALCTYLVSKLCSSETSGPCGPALAPSGECAVLRVGLAGTGTWPSLLATHCLSPSPCGPPSQLARGQQKASFWTP</sequence>
<accession>A0A8B9UZJ2</accession>
<dbReference type="GO" id="GO:0005737">
    <property type="term" value="C:cytoplasm"/>
    <property type="evidence" value="ECO:0007669"/>
    <property type="project" value="TreeGrafter"/>
</dbReference>
<dbReference type="InterPro" id="IPR045206">
    <property type="entry name" value="Maestro_heat-like_prot"/>
</dbReference>